<dbReference type="RefSeq" id="WP_282587103.1">
    <property type="nucleotide sequence ID" value="NZ_JAMOIM010000017.1"/>
</dbReference>
<dbReference type="PRINTS" id="PR01727">
    <property type="entry name" value="DNABINDINGHU"/>
</dbReference>
<dbReference type="NCBIfam" id="TIGR00987">
    <property type="entry name" value="himA"/>
    <property type="match status" value="1"/>
</dbReference>
<keyword evidence="3 8" id="KW-0810">Translation regulation</keyword>
<evidence type="ECO:0000256" key="6">
    <source>
        <dbReference type="ARBA" id="ARBA00023163"/>
    </source>
</evidence>
<proteinExistence type="inferred from homology"/>
<dbReference type="SMART" id="SM00411">
    <property type="entry name" value="BHL"/>
    <property type="match status" value="1"/>
</dbReference>
<keyword evidence="12" id="KW-1185">Reference proteome</keyword>
<accession>A0AA41Z0L5</accession>
<comment type="caution">
    <text evidence="11">The sequence shown here is derived from an EMBL/GenBank/DDBJ whole genome shotgun (WGS) entry which is preliminary data.</text>
</comment>
<dbReference type="GO" id="GO:0009893">
    <property type="term" value="P:positive regulation of metabolic process"/>
    <property type="evidence" value="ECO:0007669"/>
    <property type="project" value="UniProtKB-ARBA"/>
</dbReference>
<dbReference type="AlphaFoldDB" id="A0AA41Z0L5"/>
<dbReference type="GO" id="GO:0006417">
    <property type="term" value="P:regulation of translation"/>
    <property type="evidence" value="ECO:0007669"/>
    <property type="project" value="UniProtKB-UniRule"/>
</dbReference>
<dbReference type="PANTHER" id="PTHR33175:SF2">
    <property type="entry name" value="INTEGRATION HOST FACTOR SUBUNIT ALPHA"/>
    <property type="match status" value="1"/>
</dbReference>
<dbReference type="GO" id="GO:0006355">
    <property type="term" value="P:regulation of DNA-templated transcription"/>
    <property type="evidence" value="ECO:0007669"/>
    <property type="project" value="UniProtKB-UniRule"/>
</dbReference>
<keyword evidence="7 8" id="KW-0233">DNA recombination</keyword>
<dbReference type="GO" id="GO:0030527">
    <property type="term" value="F:structural constituent of chromatin"/>
    <property type="evidence" value="ECO:0007669"/>
    <property type="project" value="InterPro"/>
</dbReference>
<dbReference type="GO" id="GO:0003677">
    <property type="term" value="F:DNA binding"/>
    <property type="evidence" value="ECO:0007669"/>
    <property type="project" value="UniProtKB-UniRule"/>
</dbReference>
<dbReference type="InterPro" id="IPR005684">
    <property type="entry name" value="IHF_alpha"/>
</dbReference>
<keyword evidence="6 8" id="KW-0804">Transcription</keyword>
<dbReference type="Gene3D" id="4.10.520.10">
    <property type="entry name" value="IHF-like DNA-binding proteins"/>
    <property type="match status" value="1"/>
</dbReference>
<keyword evidence="5 8" id="KW-0238">DNA-binding</keyword>
<dbReference type="PANTHER" id="PTHR33175">
    <property type="entry name" value="DNA-BINDING PROTEIN HU"/>
    <property type="match status" value="1"/>
</dbReference>
<sequence>MSKNGVGGTSRTVTRADLAEAVYQRVGLSRTESAELVEMVLGEMADALGRGDVVKLSSFGSFVVRSKGERIGRNPKTGIEVPITPRRVMVFKPSNILKSRVNGQTISVDDADD</sequence>
<evidence type="ECO:0000313" key="12">
    <source>
        <dbReference type="Proteomes" id="UP001165667"/>
    </source>
</evidence>
<evidence type="ECO:0000313" key="11">
    <source>
        <dbReference type="EMBL" id="MCW6510732.1"/>
    </source>
</evidence>
<evidence type="ECO:0000256" key="10">
    <source>
        <dbReference type="RuleBase" id="RU004485"/>
    </source>
</evidence>
<dbReference type="GO" id="GO:0005829">
    <property type="term" value="C:cytosol"/>
    <property type="evidence" value="ECO:0007669"/>
    <property type="project" value="TreeGrafter"/>
</dbReference>
<dbReference type="NCBIfam" id="NF001401">
    <property type="entry name" value="PRK00285.1"/>
    <property type="match status" value="1"/>
</dbReference>
<evidence type="ECO:0000256" key="4">
    <source>
        <dbReference type="ARBA" id="ARBA00023015"/>
    </source>
</evidence>
<evidence type="ECO:0000256" key="3">
    <source>
        <dbReference type="ARBA" id="ARBA00022845"/>
    </source>
</evidence>
<evidence type="ECO:0000256" key="7">
    <source>
        <dbReference type="ARBA" id="ARBA00023172"/>
    </source>
</evidence>
<keyword evidence="4 8" id="KW-0805">Transcription regulation</keyword>
<dbReference type="GO" id="GO:0006310">
    <property type="term" value="P:DNA recombination"/>
    <property type="evidence" value="ECO:0007669"/>
    <property type="project" value="UniProtKB-UniRule"/>
</dbReference>
<comment type="similarity">
    <text evidence="1 8 9">Belongs to the bacterial histone-like protein family.</text>
</comment>
<dbReference type="SUPFAM" id="SSF47729">
    <property type="entry name" value="IHF-like DNA-binding proteins"/>
    <property type="match status" value="1"/>
</dbReference>
<evidence type="ECO:0000256" key="5">
    <source>
        <dbReference type="ARBA" id="ARBA00023125"/>
    </source>
</evidence>
<comment type="function">
    <text evidence="8 10">This protein is one of the two subunits of integration host factor, a specific DNA-binding protein that functions in genetic recombination as well as in transcriptional and translational control.</text>
</comment>
<dbReference type="InterPro" id="IPR010992">
    <property type="entry name" value="IHF-like_DNA-bd_dom_sf"/>
</dbReference>
<dbReference type="CDD" id="cd13835">
    <property type="entry name" value="IHF_A"/>
    <property type="match status" value="1"/>
</dbReference>
<reference evidence="11" key="1">
    <citation type="submission" date="2022-05" db="EMBL/GenBank/DDBJ databases">
        <authorList>
            <person name="Pankratov T."/>
        </authorList>
    </citation>
    <scope>NUCLEOTIDE SEQUENCE</scope>
    <source>
        <strain evidence="11">BP6-180914</strain>
    </source>
</reference>
<dbReference type="EMBL" id="JAMOIM010000017">
    <property type="protein sequence ID" value="MCW6510732.1"/>
    <property type="molecule type" value="Genomic_DNA"/>
</dbReference>
<dbReference type="PROSITE" id="PS00045">
    <property type="entry name" value="HISTONE_LIKE"/>
    <property type="match status" value="1"/>
</dbReference>
<dbReference type="FunFam" id="4.10.520.10:FF:000010">
    <property type="entry name" value="Integration host factor subunit alpha"/>
    <property type="match status" value="1"/>
</dbReference>
<dbReference type="InterPro" id="IPR020816">
    <property type="entry name" value="Histone-like_DNA-bd_CS"/>
</dbReference>
<dbReference type="HAMAP" id="MF_00380">
    <property type="entry name" value="IHF_alpha"/>
    <property type="match status" value="1"/>
</dbReference>
<name>A0AA41Z0L5_9HYPH</name>
<protein>
    <recommendedName>
        <fullName evidence="2 8">Integration host factor subunit alpha</fullName>
        <shortName evidence="8">IHF-alpha</shortName>
    </recommendedName>
</protein>
<dbReference type="Proteomes" id="UP001165667">
    <property type="component" value="Unassembled WGS sequence"/>
</dbReference>
<evidence type="ECO:0000256" key="2">
    <source>
        <dbReference type="ARBA" id="ARBA00018329"/>
    </source>
</evidence>
<evidence type="ECO:0000256" key="8">
    <source>
        <dbReference type="HAMAP-Rule" id="MF_00380"/>
    </source>
</evidence>
<dbReference type="InterPro" id="IPR000119">
    <property type="entry name" value="Hist_DNA-bd"/>
</dbReference>
<dbReference type="Pfam" id="PF00216">
    <property type="entry name" value="Bac_DNA_binding"/>
    <property type="match status" value="1"/>
</dbReference>
<gene>
    <name evidence="8" type="primary">ihfA</name>
    <name evidence="8" type="synonym">himA</name>
    <name evidence="11" type="ORF">M8523_22210</name>
</gene>
<comment type="subunit">
    <text evidence="8 10">Heterodimer of an alpha and a beta chain.</text>
</comment>
<organism evidence="11 12">
    <name type="scientific">Lichenifustis flavocetrariae</name>
    <dbReference type="NCBI Taxonomy" id="2949735"/>
    <lineage>
        <taxon>Bacteria</taxon>
        <taxon>Pseudomonadati</taxon>
        <taxon>Pseudomonadota</taxon>
        <taxon>Alphaproteobacteria</taxon>
        <taxon>Hyphomicrobiales</taxon>
        <taxon>Lichenihabitantaceae</taxon>
        <taxon>Lichenifustis</taxon>
    </lineage>
</organism>
<evidence type="ECO:0000256" key="1">
    <source>
        <dbReference type="ARBA" id="ARBA00010529"/>
    </source>
</evidence>
<evidence type="ECO:0000256" key="9">
    <source>
        <dbReference type="RuleBase" id="RU003939"/>
    </source>
</evidence>